<sequence length="321" mass="36217">MPDIQPILRADPTERVSLSKSPTHAMPNESPRNFQDLQRQDPRPRMSSAYHPPPGVLKDLEEYIAKIPSSVSSVRAAFENVDGRLESVASSQPADCKSVEELKEQWRVIKESYSTVLHKSSEIAIQSATAVNDFIMRVIPFVENEDPTISLETKQAELTQYQKRSKKVTISTQIVDEDKGHAAQFSRTFTDIRSDVQAFKLKCAAYKKHIKDSLVGAIRKLEGEIKKLDSAVRKVKAIFAVFRNSISNSKEREKLRDAVNNASKRAKIEKCAGLQEAKSKLRQIDYDTDVIHDKSEGVEKEMSLLVTVWRMVGIHNALGRR</sequence>
<dbReference type="InParanoid" id="A0A0H2S9E6"/>
<reference evidence="2 3" key="1">
    <citation type="submission" date="2015-04" db="EMBL/GenBank/DDBJ databases">
        <title>Complete genome sequence of Schizopora paradoxa KUC8140, a cosmopolitan wood degrader in East Asia.</title>
        <authorList>
            <consortium name="DOE Joint Genome Institute"/>
            <person name="Min B."/>
            <person name="Park H."/>
            <person name="Jang Y."/>
            <person name="Kim J.-J."/>
            <person name="Kim K.H."/>
            <person name="Pangilinan J."/>
            <person name="Lipzen A."/>
            <person name="Riley R."/>
            <person name="Grigoriev I.V."/>
            <person name="Spatafora J.W."/>
            <person name="Choi I.-G."/>
        </authorList>
    </citation>
    <scope>NUCLEOTIDE SEQUENCE [LARGE SCALE GENOMIC DNA]</scope>
    <source>
        <strain evidence="2 3">KUC8140</strain>
    </source>
</reference>
<evidence type="ECO:0000313" key="2">
    <source>
        <dbReference type="EMBL" id="KLO13456.1"/>
    </source>
</evidence>
<accession>A0A0H2S9E6</accession>
<dbReference type="EMBL" id="KQ085959">
    <property type="protein sequence ID" value="KLO13456.1"/>
    <property type="molecule type" value="Genomic_DNA"/>
</dbReference>
<gene>
    <name evidence="2" type="ORF">SCHPADRAFT_890013</name>
</gene>
<evidence type="ECO:0000256" key="1">
    <source>
        <dbReference type="SAM" id="MobiDB-lite"/>
    </source>
</evidence>
<evidence type="ECO:0000313" key="3">
    <source>
        <dbReference type="Proteomes" id="UP000053477"/>
    </source>
</evidence>
<feature type="region of interest" description="Disordered" evidence="1">
    <location>
        <begin position="1"/>
        <end position="53"/>
    </location>
</feature>
<name>A0A0H2S9E6_9AGAM</name>
<dbReference type="Proteomes" id="UP000053477">
    <property type="component" value="Unassembled WGS sequence"/>
</dbReference>
<proteinExistence type="predicted"/>
<protein>
    <submittedName>
        <fullName evidence="2">Uncharacterized protein</fullName>
    </submittedName>
</protein>
<dbReference type="AlphaFoldDB" id="A0A0H2S9E6"/>
<organism evidence="2 3">
    <name type="scientific">Schizopora paradoxa</name>
    <dbReference type="NCBI Taxonomy" id="27342"/>
    <lineage>
        <taxon>Eukaryota</taxon>
        <taxon>Fungi</taxon>
        <taxon>Dikarya</taxon>
        <taxon>Basidiomycota</taxon>
        <taxon>Agaricomycotina</taxon>
        <taxon>Agaricomycetes</taxon>
        <taxon>Hymenochaetales</taxon>
        <taxon>Schizoporaceae</taxon>
        <taxon>Schizopora</taxon>
    </lineage>
</organism>
<keyword evidence="3" id="KW-1185">Reference proteome</keyword>